<feature type="domain" description="Chitin-binding type-2" evidence="8">
    <location>
        <begin position="503"/>
        <end position="556"/>
    </location>
</feature>
<keyword evidence="2 7" id="KW-0732">Signal</keyword>
<evidence type="ECO:0000256" key="6">
    <source>
        <dbReference type="SAM" id="MobiDB-lite"/>
    </source>
</evidence>
<evidence type="ECO:0000259" key="8">
    <source>
        <dbReference type="PROSITE" id="PS50940"/>
    </source>
</evidence>
<dbReference type="AlphaFoldDB" id="A0A224XC79"/>
<keyword evidence="4" id="KW-1015">Disulfide bond</keyword>
<dbReference type="SMART" id="SM00494">
    <property type="entry name" value="ChtBD2"/>
    <property type="match status" value="10"/>
</dbReference>
<dbReference type="InterPro" id="IPR051940">
    <property type="entry name" value="Chitin_bind-dev_reg"/>
</dbReference>
<evidence type="ECO:0000256" key="7">
    <source>
        <dbReference type="SAM" id="SignalP"/>
    </source>
</evidence>
<keyword evidence="3" id="KW-0677">Repeat</keyword>
<keyword evidence="1" id="KW-0147">Chitin-binding</keyword>
<proteinExistence type="predicted"/>
<dbReference type="GO" id="GO:0005576">
    <property type="term" value="C:extracellular region"/>
    <property type="evidence" value="ECO:0007669"/>
    <property type="project" value="InterPro"/>
</dbReference>
<sequence length="727" mass="82990">MRLVSGKLLILAAVCLLATVVHSCKEGELIKVMENCNEYDECIDGTLVRKGCKLGEYFDGKKCDNFLNVNCIKKPCTEGRIYERGTCGIDYDICQDGKLRREVCPAMFRFNGKSCVPLELCKDATINTELLHSTVSVTNKCTEGDKIPQDEYAYMECISGVFVMKPCKPGFAFNKFTKSCQTVSLDLKDVVCTESNRRPLPDCSTYQSCESGTYVNRTCPAKMLFDKNTLMCRFEWDATCFNGSCKDGVLLPDLNDCAGYYTCNKGKKERQRCFMRSFDPVEQACTWTKHCERDTCKGEWTKVSQDCKQYTICANGYKITYSCPVLQKYIDGECKLIGTCTQPNGLIVKDESKKEKCVNGVIKRAFGRCTEYMKCADNQWKMMRCPKGTNFQEDACEKKQCPLIPILNSCKEFKEPGNDKIYECETGYLFDVNERQCVHASKARCAKGECIIGEKTNHPSDCSKYKVCKDGKWEIESCSFFFSHFDITLKECRFWRYNCSYDADQCTTGKLRPDRSNCKAYEKCEANSWRTNNCWFWQHFDSRTNLCATFSYKCAEIPKQVDVKTTQPKSLEPNNEVDKNQVLNSKCTEGEIKPIPNTCRWYTKCVNGSEIPQKCTPCKNYNAELNGCEWVWKKPCKPGVTDPPYISPQTPSTPSTKPTTTTTTPKPPTTKPECNTENDKRGVKKDCNKYQVCKSGKWIDEKCSAWGKFDTQTKECFYFQMWKVKCA</sequence>
<feature type="signal peptide" evidence="7">
    <location>
        <begin position="1"/>
        <end position="23"/>
    </location>
</feature>
<dbReference type="PANTHER" id="PTHR23301:SF106">
    <property type="entry name" value="CHITIN-BINDING TYPE-2 DOMAIN-CONTAINING PROTEIN-RELATED"/>
    <property type="match status" value="1"/>
</dbReference>
<dbReference type="PROSITE" id="PS50940">
    <property type="entry name" value="CHIT_BIND_II"/>
    <property type="match status" value="5"/>
</dbReference>
<feature type="domain" description="Chitin-binding type-2" evidence="8">
    <location>
        <begin position="671"/>
        <end position="727"/>
    </location>
</feature>
<dbReference type="SUPFAM" id="SSF57625">
    <property type="entry name" value="Invertebrate chitin-binding proteins"/>
    <property type="match status" value="7"/>
</dbReference>
<reference evidence="9" key="1">
    <citation type="journal article" date="2018" name="PLoS Negl. Trop. Dis.">
        <title>An insight into the salivary gland and fat body transcriptome of Panstrongylus lignarius (Hemiptera: Heteroptera), the main vector of Chagas disease in Peru.</title>
        <authorList>
            <person name="Nevoa J.C."/>
            <person name="Mendes M.T."/>
            <person name="da Silva M.V."/>
            <person name="Soares S.C."/>
            <person name="Oliveira C.J.F."/>
            <person name="Ribeiro J.M.C."/>
        </authorList>
    </citation>
    <scope>NUCLEOTIDE SEQUENCE</scope>
</reference>
<feature type="compositionally biased region" description="Low complexity" evidence="6">
    <location>
        <begin position="647"/>
        <end position="664"/>
    </location>
</feature>
<accession>A0A224XC79</accession>
<feature type="region of interest" description="Disordered" evidence="6">
    <location>
        <begin position="643"/>
        <end position="681"/>
    </location>
</feature>
<dbReference type="Gene3D" id="2.170.140.10">
    <property type="entry name" value="Chitin binding domain"/>
    <property type="match status" value="2"/>
</dbReference>
<evidence type="ECO:0000256" key="4">
    <source>
        <dbReference type="ARBA" id="ARBA00023157"/>
    </source>
</evidence>
<keyword evidence="5" id="KW-0325">Glycoprotein</keyword>
<feature type="domain" description="Chitin-binding type-2" evidence="8">
    <location>
        <begin position="189"/>
        <end position="242"/>
    </location>
</feature>
<feature type="domain" description="Chitin-binding type-2" evidence="8">
    <location>
        <begin position="21"/>
        <end position="73"/>
    </location>
</feature>
<evidence type="ECO:0000313" key="9">
    <source>
        <dbReference type="EMBL" id="JAW08574.1"/>
    </source>
</evidence>
<dbReference type="EMBL" id="GFTR01007852">
    <property type="protein sequence ID" value="JAW08574.1"/>
    <property type="molecule type" value="Transcribed_RNA"/>
</dbReference>
<evidence type="ECO:0000256" key="2">
    <source>
        <dbReference type="ARBA" id="ARBA00022729"/>
    </source>
</evidence>
<dbReference type="InterPro" id="IPR002557">
    <property type="entry name" value="Chitin-bd_dom"/>
</dbReference>
<evidence type="ECO:0000256" key="3">
    <source>
        <dbReference type="ARBA" id="ARBA00022737"/>
    </source>
</evidence>
<evidence type="ECO:0000256" key="1">
    <source>
        <dbReference type="ARBA" id="ARBA00022669"/>
    </source>
</evidence>
<dbReference type="PANTHER" id="PTHR23301">
    <property type="entry name" value="CHITIN BINDING PERITROPHIN-A"/>
    <property type="match status" value="1"/>
</dbReference>
<evidence type="ECO:0000256" key="5">
    <source>
        <dbReference type="ARBA" id="ARBA00023180"/>
    </source>
</evidence>
<dbReference type="InterPro" id="IPR036508">
    <property type="entry name" value="Chitin-bd_dom_sf"/>
</dbReference>
<name>A0A224XC79_9HEMI</name>
<feature type="chain" id="PRO_5012668731" evidence="7">
    <location>
        <begin position="24"/>
        <end position="727"/>
    </location>
</feature>
<organism evidence="9">
    <name type="scientific">Panstrongylus lignarius</name>
    <dbReference type="NCBI Taxonomy" id="156445"/>
    <lineage>
        <taxon>Eukaryota</taxon>
        <taxon>Metazoa</taxon>
        <taxon>Ecdysozoa</taxon>
        <taxon>Arthropoda</taxon>
        <taxon>Hexapoda</taxon>
        <taxon>Insecta</taxon>
        <taxon>Pterygota</taxon>
        <taxon>Neoptera</taxon>
        <taxon>Paraneoptera</taxon>
        <taxon>Hemiptera</taxon>
        <taxon>Heteroptera</taxon>
        <taxon>Panheteroptera</taxon>
        <taxon>Cimicomorpha</taxon>
        <taxon>Reduviidae</taxon>
        <taxon>Triatominae</taxon>
        <taxon>Panstrongylus</taxon>
    </lineage>
</organism>
<protein>
    <submittedName>
        <fullName evidence="9">Putative chitin binding peritrophin-a domain protein</fullName>
    </submittedName>
</protein>
<dbReference type="Pfam" id="PF01607">
    <property type="entry name" value="CBM_14"/>
    <property type="match status" value="3"/>
</dbReference>
<feature type="domain" description="Chitin-binding type-2" evidence="8">
    <location>
        <begin position="584"/>
        <end position="638"/>
    </location>
</feature>
<dbReference type="GO" id="GO:0008061">
    <property type="term" value="F:chitin binding"/>
    <property type="evidence" value="ECO:0007669"/>
    <property type="project" value="UniProtKB-KW"/>
</dbReference>